<dbReference type="PANTHER" id="PTHR10098:SF108">
    <property type="entry name" value="TETRATRICOPEPTIDE REPEAT PROTEIN 28"/>
    <property type="match status" value="1"/>
</dbReference>
<dbReference type="SUPFAM" id="SSF48452">
    <property type="entry name" value="TPR-like"/>
    <property type="match status" value="2"/>
</dbReference>
<dbReference type="InterPro" id="IPR024983">
    <property type="entry name" value="CHAT_dom"/>
</dbReference>
<accession>A0ABU9ENR0</accession>
<dbReference type="PROSITE" id="PS50293">
    <property type="entry name" value="TPR_REGION"/>
    <property type="match status" value="2"/>
</dbReference>
<proteinExistence type="predicted"/>
<dbReference type="Gene3D" id="1.25.40.10">
    <property type="entry name" value="Tetratricopeptide repeat domain"/>
    <property type="match status" value="2"/>
</dbReference>
<evidence type="ECO:0000259" key="3">
    <source>
        <dbReference type="Pfam" id="PF12770"/>
    </source>
</evidence>
<comment type="caution">
    <text evidence="4">The sequence shown here is derived from an EMBL/GenBank/DDBJ whole genome shotgun (WGS) entry which is preliminary data.</text>
</comment>
<feature type="repeat" description="TPR" evidence="1">
    <location>
        <begin position="291"/>
        <end position="324"/>
    </location>
</feature>
<dbReference type="PROSITE" id="PS50005">
    <property type="entry name" value="TPR"/>
    <property type="match status" value="7"/>
</dbReference>
<name>A0ABU9ENR0_LIMFS</name>
<evidence type="ECO:0000313" key="4">
    <source>
        <dbReference type="EMBL" id="MEK9513024.1"/>
    </source>
</evidence>
<feature type="repeat" description="TPR" evidence="1">
    <location>
        <begin position="211"/>
        <end position="244"/>
    </location>
</feature>
<gene>
    <name evidence="4" type="ORF">AAEJ74_15465</name>
</gene>
<dbReference type="RefSeq" id="WP_046320005.1">
    <property type="nucleotide sequence ID" value="NZ_JBBWYZ010000012.1"/>
</dbReference>
<dbReference type="InterPro" id="IPR019734">
    <property type="entry name" value="TPR_rpt"/>
</dbReference>
<feature type="transmembrane region" description="Helical" evidence="2">
    <location>
        <begin position="12"/>
        <end position="34"/>
    </location>
</feature>
<feature type="repeat" description="TPR" evidence="1">
    <location>
        <begin position="131"/>
        <end position="164"/>
    </location>
</feature>
<protein>
    <submittedName>
        <fullName evidence="4">CHAT domain-containing tetratricopeptide repeat protein</fullName>
    </submittedName>
</protein>
<evidence type="ECO:0000256" key="2">
    <source>
        <dbReference type="SAM" id="Phobius"/>
    </source>
</evidence>
<feature type="repeat" description="TPR" evidence="1">
    <location>
        <begin position="331"/>
        <end position="364"/>
    </location>
</feature>
<feature type="domain" description="CHAT" evidence="3">
    <location>
        <begin position="620"/>
        <end position="930"/>
    </location>
</feature>
<keyword evidence="2" id="KW-0472">Membrane</keyword>
<evidence type="ECO:0000256" key="1">
    <source>
        <dbReference type="PROSITE-ProRule" id="PRU00339"/>
    </source>
</evidence>
<evidence type="ECO:0000313" key="5">
    <source>
        <dbReference type="Proteomes" id="UP001387447"/>
    </source>
</evidence>
<dbReference type="Pfam" id="PF13181">
    <property type="entry name" value="TPR_8"/>
    <property type="match status" value="1"/>
</dbReference>
<feature type="repeat" description="TPR" evidence="1">
    <location>
        <begin position="251"/>
        <end position="284"/>
    </location>
</feature>
<dbReference type="EMBL" id="JBBWYZ010000012">
    <property type="protein sequence ID" value="MEK9513024.1"/>
    <property type="molecule type" value="Genomic_DNA"/>
</dbReference>
<organism evidence="4 5">
    <name type="scientific">Limnospira fusiformis PMC 851.14</name>
    <dbReference type="NCBI Taxonomy" id="2219512"/>
    <lineage>
        <taxon>Bacteria</taxon>
        <taxon>Bacillati</taxon>
        <taxon>Cyanobacteriota</taxon>
        <taxon>Cyanophyceae</taxon>
        <taxon>Oscillatoriophycideae</taxon>
        <taxon>Oscillatoriales</taxon>
        <taxon>Sirenicapillariaceae</taxon>
        <taxon>Limnospira</taxon>
    </lineage>
</organism>
<dbReference type="Pfam" id="PF13424">
    <property type="entry name" value="TPR_12"/>
    <property type="match status" value="3"/>
</dbReference>
<feature type="repeat" description="TPR" evidence="1">
    <location>
        <begin position="91"/>
        <end position="124"/>
    </location>
</feature>
<sequence length="934" mass="104375">MLSLQFTQFTRRVIPLVAVVSLALVGFTPILVAIGEEVTTPDPRLTEADTAFAAGVKLVQEGSPESLQQALVELNQALILYQQLGLGSQAAETFLGLGLVYKTLGDLRASLEAYQEALSYYQSSDRILDAAYSLNQIGKIHYELGNYQKAVEVYQQAIIFYTQGGDLRGKAYALNNLGAVYEPLGKFQEALEAYTQALELHERANNRVGLASSLNNLGLLYDALGNFELSLDYYKRSLSLWQELNDVRGEASTLNNIGLYHESQDDFQPALQSFQQALGRYQEIGDLRGEATTLNNIGFTYTRLENWNAAQQSYQQALPLWEEIGNRSGLGSTLNNIGVVSAALGEFDRALEFYQQALVIRQEIGDRSREALSLYRIAIAQRELGNQDDSLMAIQAAIEIIEDLRTNVVSQDLRTSFFASKQEYYEFYIDLLMDFHQQNPGQGYDGLALAVSERAKARSLLDLLAEISGEVQGGIDPQILAEKQQIQQQLAAAEERRIQLLSQQHTDSQKTAIDNELEQLLIKYRSILGQIRATSPRYAALTKPEPLNLAEIQESVIDKDSVLLAYFVGEKRSFLWIVTHNYISSYELPGREVLEAETKRFRDSFIFGNLRIRRTLAENAGKNLGQILLEPLSNYTDKSRVLIVPYGVLNFVPFVALAYQSSDEEYRPLIITREVVTLPSASALAVLRNELFGRQPAERYLAILADPVFGTNDERLHNNNEITSTSLPPDLEQSARESGILFDRLPFTQTEAEQIVSLFPAESFSKEYGFAATREVAISDKMSQYRIIHYATHGILNSQNPELSGLVLSLVNPDGQPVNGFVRLHDIFNLNLPADLVVLSACETGLGQQVRGEGLVGLTRGFMYAGAARVVVSLWSVDDQATAELMVLFYRYMLDNGLSPAAALRQAQIEIWQNSQWHSPYYWAGFTIQGEWQN</sequence>
<dbReference type="Proteomes" id="UP001387447">
    <property type="component" value="Unassembled WGS sequence"/>
</dbReference>
<reference evidence="4 5" key="1">
    <citation type="journal article" date="2024" name="Front. Microbiol.">
        <title>Transcriptomic insights into the dominance of two phototrophs throughout the water column of a tropical hypersaline-alkaline crater lake (Dziani Dzaha, Mayotte).</title>
        <authorList>
            <person name="Duperron S."/>
            <person name="Halary S."/>
            <person name="Bouly J.-P."/>
            <person name="Roussel T."/>
            <person name="Hugoni M."/>
            <person name="Bruto M."/>
            <person name="Oger P."/>
            <person name="Duval C."/>
            <person name="Woo A."/>
            <person name="Jezequiel D."/>
            <person name="Ader M."/>
            <person name="Leboulanger C."/>
            <person name="Agogue H."/>
            <person name="Grossi V."/>
            <person name="Trousselier M."/>
            <person name="Bernard C."/>
        </authorList>
    </citation>
    <scope>NUCLEOTIDE SEQUENCE [LARGE SCALE GENOMIC DNA]</scope>
    <source>
        <strain evidence="4 5">PMC 851.14</strain>
    </source>
</reference>
<keyword evidence="5" id="KW-1185">Reference proteome</keyword>
<keyword evidence="1" id="KW-0802">TPR repeat</keyword>
<dbReference type="InterPro" id="IPR011990">
    <property type="entry name" value="TPR-like_helical_dom_sf"/>
</dbReference>
<dbReference type="SMART" id="SM00028">
    <property type="entry name" value="TPR"/>
    <property type="match status" value="8"/>
</dbReference>
<dbReference type="Pfam" id="PF12770">
    <property type="entry name" value="CHAT"/>
    <property type="match status" value="1"/>
</dbReference>
<keyword evidence="2" id="KW-0812">Transmembrane</keyword>
<keyword evidence="2" id="KW-1133">Transmembrane helix</keyword>
<feature type="repeat" description="TPR" evidence="1">
    <location>
        <begin position="171"/>
        <end position="204"/>
    </location>
</feature>
<dbReference type="PANTHER" id="PTHR10098">
    <property type="entry name" value="RAPSYN-RELATED"/>
    <property type="match status" value="1"/>
</dbReference>